<gene>
    <name evidence="14" type="ORF">H5410_051511</name>
</gene>
<organism evidence="14 15">
    <name type="scientific">Solanum commersonii</name>
    <name type="common">Commerson's wild potato</name>
    <name type="synonym">Commerson's nightshade</name>
    <dbReference type="NCBI Taxonomy" id="4109"/>
    <lineage>
        <taxon>Eukaryota</taxon>
        <taxon>Viridiplantae</taxon>
        <taxon>Streptophyta</taxon>
        <taxon>Embryophyta</taxon>
        <taxon>Tracheophyta</taxon>
        <taxon>Spermatophyta</taxon>
        <taxon>Magnoliopsida</taxon>
        <taxon>eudicotyledons</taxon>
        <taxon>Gunneridae</taxon>
        <taxon>Pentapetalae</taxon>
        <taxon>asterids</taxon>
        <taxon>lamiids</taxon>
        <taxon>Solanales</taxon>
        <taxon>Solanaceae</taxon>
        <taxon>Solanoideae</taxon>
        <taxon>Solaneae</taxon>
        <taxon>Solanum</taxon>
    </lineage>
</organism>
<feature type="signal peptide" evidence="11">
    <location>
        <begin position="1"/>
        <end position="20"/>
    </location>
</feature>
<accession>A0A9J5X0R5</accession>
<evidence type="ECO:0000256" key="5">
    <source>
        <dbReference type="ARBA" id="ARBA00022737"/>
    </source>
</evidence>
<dbReference type="PANTHER" id="PTHR18896">
    <property type="entry name" value="PHOSPHOLIPASE D"/>
    <property type="match status" value="1"/>
</dbReference>
<sequence>MCHWILQLFLLTSDSHSSAAKSGNCVPMAGKPCMDGAVLLHGELDVQIIEAKSLPNMDISCCSKFSPFGSMRKVKNKDPGKAVTRKIIDTSDPYVSVVIGGAKVARTTVIRNDENPSWNEHVRIPVAHTVDKVEFFVKDNDGVGAELIGKVEIPADKILSGKEISSWFPILGHFGDPLKTGAQLHLSIQYKPVAENPLYRNGVGRDANSVGVPHTYFPLRRGGNVTLYQDAHVPDATLPKISLDEGKGFSHNKCWEDICHAMLEAKYLIYVVGWSVYHPIRLVREPTRPLPSAGERTLGDLLKYKSQEGVRVILLIWDDKTSNDDLFLKTEGVMQTHDEETRKFFKHSSVHCVLCPRSASSKLSILKRQIVGNLFTHHQKCVLVDTEAPQNERKITAFVGGLDLCDGRYDTPEHRLFSDLDTVFGNDVHNPTFTTTSGGPREPWHDLHCKIDGPAAYDVLTNFEQRFNKAMKWLKLRKVKQGSDTLLKLDRIAAIRMPSAGPDGDLAVRVTTEQDPESWNVQVFRSIDSGSVKGFPKDIKEAEAQNLVSGKNLKIERSIHLAYVKAIRSAQHFVYVENQYFLGSSYSWPSYRNAGANNLVPMEIALKIARKIAANEPFAAYIVVPMWPEGVPTSKAVQEILFWQSQTMSMMYKIVAEALEKAGLSQYFHPQDYLNFYCLGKREVKHVNQKASAHNQDRLLGLAQKFGRFMIYVHSKGMIVDDEYVLMGSANINQRSLSGSRDTEIAMGAYQPNYTWARKDRHPNGQVYGYRMSLWSEHLGLVENTFMEPQTVECVRRVNEMARYNWNAFSGDEYKKMKGHLMQYPIQVSKNGEVTNLPGFECFPDVGGKILGAPTNLPDALTT</sequence>
<evidence type="ECO:0000259" key="12">
    <source>
        <dbReference type="PROSITE" id="PS50004"/>
    </source>
</evidence>
<evidence type="ECO:0000256" key="8">
    <source>
        <dbReference type="ARBA" id="ARBA00022963"/>
    </source>
</evidence>
<dbReference type="PROSITE" id="PS50004">
    <property type="entry name" value="C2"/>
    <property type="match status" value="1"/>
</dbReference>
<dbReference type="InterPro" id="IPR015679">
    <property type="entry name" value="PLipase_D_fam"/>
</dbReference>
<comment type="catalytic activity">
    <reaction evidence="1 10">
        <text>a 1,2-diacyl-sn-glycero-3-phosphocholine + H2O = a 1,2-diacyl-sn-glycero-3-phosphate + choline + H(+)</text>
        <dbReference type="Rhea" id="RHEA:14445"/>
        <dbReference type="ChEBI" id="CHEBI:15354"/>
        <dbReference type="ChEBI" id="CHEBI:15377"/>
        <dbReference type="ChEBI" id="CHEBI:15378"/>
        <dbReference type="ChEBI" id="CHEBI:57643"/>
        <dbReference type="ChEBI" id="CHEBI:58608"/>
        <dbReference type="EC" id="3.1.4.4"/>
    </reaction>
</comment>
<evidence type="ECO:0000256" key="9">
    <source>
        <dbReference type="ARBA" id="ARBA00023098"/>
    </source>
</evidence>
<evidence type="ECO:0000256" key="10">
    <source>
        <dbReference type="PIRNR" id="PIRNR036470"/>
    </source>
</evidence>
<dbReference type="SMART" id="SM00239">
    <property type="entry name" value="C2"/>
    <property type="match status" value="1"/>
</dbReference>
<dbReference type="Gene3D" id="3.30.870.10">
    <property type="entry name" value="Endonuclease Chain A"/>
    <property type="match status" value="2"/>
</dbReference>
<keyword evidence="5" id="KW-0677">Repeat</keyword>
<comment type="function">
    <text evidence="10">Hydrolyzes glycerol-phospholipids at the terminal phosphodiesteric bond.</text>
</comment>
<dbReference type="InterPro" id="IPR001736">
    <property type="entry name" value="PLipase_D/transphosphatidylase"/>
</dbReference>
<feature type="domain" description="PLD phosphodiesterase" evidence="13">
    <location>
        <begin position="709"/>
        <end position="736"/>
    </location>
</feature>
<dbReference type="GO" id="GO:0005886">
    <property type="term" value="C:plasma membrane"/>
    <property type="evidence" value="ECO:0007669"/>
    <property type="project" value="TreeGrafter"/>
</dbReference>
<evidence type="ECO:0000256" key="6">
    <source>
        <dbReference type="ARBA" id="ARBA00022801"/>
    </source>
</evidence>
<feature type="domain" description="PLD phosphodiesterase" evidence="13">
    <location>
        <begin position="373"/>
        <end position="408"/>
    </location>
</feature>
<dbReference type="InterPro" id="IPR000008">
    <property type="entry name" value="C2_dom"/>
</dbReference>
<keyword evidence="8 10" id="KW-0442">Lipid degradation</keyword>
<keyword evidence="7 10" id="KW-0106">Calcium</keyword>
<evidence type="ECO:0000256" key="2">
    <source>
        <dbReference type="ARBA" id="ARBA00001913"/>
    </source>
</evidence>
<dbReference type="EMBL" id="JACXVP010000010">
    <property type="protein sequence ID" value="KAG5580884.1"/>
    <property type="molecule type" value="Genomic_DNA"/>
</dbReference>
<evidence type="ECO:0000313" key="14">
    <source>
        <dbReference type="EMBL" id="KAG5580884.1"/>
    </source>
</evidence>
<evidence type="ECO:0000256" key="1">
    <source>
        <dbReference type="ARBA" id="ARBA00000798"/>
    </source>
</evidence>
<dbReference type="PANTHER" id="PTHR18896:SF140">
    <property type="entry name" value="PHOSPHOLIPASE D"/>
    <property type="match status" value="1"/>
</dbReference>
<keyword evidence="9" id="KW-0443">Lipid metabolism</keyword>
<dbReference type="GO" id="GO:0004630">
    <property type="term" value="F:phospholipase D activity"/>
    <property type="evidence" value="ECO:0007669"/>
    <property type="project" value="UniProtKB-EC"/>
</dbReference>
<feature type="domain" description="C2" evidence="12">
    <location>
        <begin position="22"/>
        <end position="168"/>
    </location>
</feature>
<keyword evidence="4" id="KW-0479">Metal-binding</keyword>
<dbReference type="Proteomes" id="UP000824120">
    <property type="component" value="Chromosome 10"/>
</dbReference>
<dbReference type="OrthoDB" id="14911at2759"/>
<dbReference type="Pfam" id="PF00614">
    <property type="entry name" value="PLDc"/>
    <property type="match status" value="1"/>
</dbReference>
<name>A0A9J5X0R5_SOLCO</name>
<evidence type="ECO:0000256" key="4">
    <source>
        <dbReference type="ARBA" id="ARBA00022723"/>
    </source>
</evidence>
<dbReference type="CDD" id="cd04015">
    <property type="entry name" value="C2_plant_PLD"/>
    <property type="match status" value="1"/>
</dbReference>
<evidence type="ECO:0000256" key="11">
    <source>
        <dbReference type="SAM" id="SignalP"/>
    </source>
</evidence>
<dbReference type="FunFam" id="3.30.870.10:FF:000025">
    <property type="entry name" value="Phospholipase D delta"/>
    <property type="match status" value="1"/>
</dbReference>
<comment type="caution">
    <text evidence="14">The sequence shown here is derived from an EMBL/GenBank/DDBJ whole genome shotgun (WGS) entry which is preliminary data.</text>
</comment>
<dbReference type="GO" id="GO:0046470">
    <property type="term" value="P:phosphatidylcholine metabolic process"/>
    <property type="evidence" value="ECO:0007669"/>
    <property type="project" value="InterPro"/>
</dbReference>
<evidence type="ECO:0000256" key="3">
    <source>
        <dbReference type="ARBA" id="ARBA00010683"/>
    </source>
</evidence>
<protein>
    <recommendedName>
        <fullName evidence="10">Phospholipase D</fullName>
        <ecNumber evidence="10">3.1.4.4</ecNumber>
    </recommendedName>
</protein>
<keyword evidence="6 10" id="KW-0378">Hydrolase</keyword>
<dbReference type="SUPFAM" id="SSF56024">
    <property type="entry name" value="Phospholipase D/nuclease"/>
    <property type="match status" value="2"/>
</dbReference>
<keyword evidence="11" id="KW-0732">Signal</keyword>
<dbReference type="GO" id="GO:0005509">
    <property type="term" value="F:calcium ion binding"/>
    <property type="evidence" value="ECO:0007669"/>
    <property type="project" value="InterPro"/>
</dbReference>
<reference evidence="14 15" key="1">
    <citation type="submission" date="2020-09" db="EMBL/GenBank/DDBJ databases">
        <title>De no assembly of potato wild relative species, Solanum commersonii.</title>
        <authorList>
            <person name="Cho K."/>
        </authorList>
    </citation>
    <scope>NUCLEOTIDE SEQUENCE [LARGE SCALE GENOMIC DNA]</scope>
    <source>
        <strain evidence="14">LZ3.2</strain>
        <tissue evidence="14">Leaf</tissue>
    </source>
</reference>
<comment type="similarity">
    <text evidence="3 10">Belongs to the phospholipase D family. C2-PLD subfamily.</text>
</comment>
<keyword evidence="15" id="KW-1185">Reference proteome</keyword>
<evidence type="ECO:0000256" key="7">
    <source>
        <dbReference type="ARBA" id="ARBA00022837"/>
    </source>
</evidence>
<dbReference type="InterPro" id="IPR035892">
    <property type="entry name" value="C2_domain_sf"/>
</dbReference>
<dbReference type="AlphaFoldDB" id="A0A9J5X0R5"/>
<evidence type="ECO:0000313" key="15">
    <source>
        <dbReference type="Proteomes" id="UP000824120"/>
    </source>
</evidence>
<dbReference type="GO" id="GO:0009395">
    <property type="term" value="P:phospholipid catabolic process"/>
    <property type="evidence" value="ECO:0007669"/>
    <property type="project" value="TreeGrafter"/>
</dbReference>
<dbReference type="SUPFAM" id="SSF49562">
    <property type="entry name" value="C2 domain (Calcium/lipid-binding domain, CaLB)"/>
    <property type="match status" value="1"/>
</dbReference>
<comment type="cofactor">
    <cofactor evidence="2 10">
        <name>Ca(2+)</name>
        <dbReference type="ChEBI" id="CHEBI:29108"/>
    </cofactor>
</comment>
<evidence type="ECO:0000259" key="13">
    <source>
        <dbReference type="PROSITE" id="PS50035"/>
    </source>
</evidence>
<dbReference type="Gene3D" id="2.60.40.150">
    <property type="entry name" value="C2 domain"/>
    <property type="match status" value="1"/>
</dbReference>
<dbReference type="SMART" id="SM00155">
    <property type="entry name" value="PLDc"/>
    <property type="match status" value="2"/>
</dbReference>
<dbReference type="PIRSF" id="PIRSF036470">
    <property type="entry name" value="PLD_plant"/>
    <property type="match status" value="1"/>
</dbReference>
<dbReference type="InterPro" id="IPR024632">
    <property type="entry name" value="PLipase_D_C"/>
</dbReference>
<dbReference type="InterPro" id="IPR011402">
    <property type="entry name" value="PLipase_D_pln"/>
</dbReference>
<dbReference type="PROSITE" id="PS50035">
    <property type="entry name" value="PLD"/>
    <property type="match status" value="2"/>
</dbReference>
<dbReference type="Pfam" id="PF00168">
    <property type="entry name" value="C2"/>
    <property type="match status" value="1"/>
</dbReference>
<dbReference type="Pfam" id="PF12357">
    <property type="entry name" value="PLD_C"/>
    <property type="match status" value="1"/>
</dbReference>
<proteinExistence type="inferred from homology"/>
<dbReference type="EC" id="3.1.4.4" evidence="10"/>
<feature type="chain" id="PRO_5039899090" description="Phospholipase D" evidence="11">
    <location>
        <begin position="21"/>
        <end position="863"/>
    </location>
</feature>